<keyword evidence="3" id="KW-1185">Reference proteome</keyword>
<evidence type="ECO:0000313" key="2">
    <source>
        <dbReference type="EMBL" id="GIT95077.1"/>
    </source>
</evidence>
<protein>
    <recommendedName>
        <fullName evidence="1">DUF218 domain-containing protein</fullName>
    </recommendedName>
</protein>
<sequence>MTLVAIVLGAAVRPDGEASPTLRLRVEHAVALYHRGAVAAVCVTGGVGRHGPAEAEVAARLAMSLGVPERDVILEDRSRTTVENIAFARPLIGVHQVVLVSNRWHLPRAWVVARILGVRASVSGPRGRMSTSRTIAATLREVAALPSTVWRAWILSKRSAPKPEPRAR</sequence>
<feature type="domain" description="DUF218" evidence="1">
    <location>
        <begin position="4"/>
        <end position="122"/>
    </location>
</feature>
<dbReference type="PANTHER" id="PTHR30336:SF20">
    <property type="entry name" value="DUF218 DOMAIN-CONTAINING PROTEIN"/>
    <property type="match status" value="1"/>
</dbReference>
<dbReference type="Gene3D" id="3.40.50.620">
    <property type="entry name" value="HUPs"/>
    <property type="match status" value="1"/>
</dbReference>
<organism evidence="2 3">
    <name type="scientific">Jannaschia pagri</name>
    <dbReference type="NCBI Taxonomy" id="2829797"/>
    <lineage>
        <taxon>Bacteria</taxon>
        <taxon>Pseudomonadati</taxon>
        <taxon>Pseudomonadota</taxon>
        <taxon>Alphaproteobacteria</taxon>
        <taxon>Rhodobacterales</taxon>
        <taxon>Roseobacteraceae</taxon>
        <taxon>Jannaschia</taxon>
    </lineage>
</organism>
<dbReference type="PANTHER" id="PTHR30336">
    <property type="entry name" value="INNER MEMBRANE PROTEIN, PROBABLE PERMEASE"/>
    <property type="match status" value="1"/>
</dbReference>
<dbReference type="EMBL" id="BPFH01000003">
    <property type="protein sequence ID" value="GIT95077.1"/>
    <property type="molecule type" value="Genomic_DNA"/>
</dbReference>
<comment type="caution">
    <text evidence="2">The sequence shown here is derived from an EMBL/GenBank/DDBJ whole genome shotgun (WGS) entry which is preliminary data.</text>
</comment>
<dbReference type="InterPro" id="IPR014729">
    <property type="entry name" value="Rossmann-like_a/b/a_fold"/>
</dbReference>
<gene>
    <name evidence="2" type="ORF">JANAI62_17000</name>
</gene>
<proteinExistence type="predicted"/>
<evidence type="ECO:0000259" key="1">
    <source>
        <dbReference type="Pfam" id="PF02698"/>
    </source>
</evidence>
<dbReference type="Proteomes" id="UP000786693">
    <property type="component" value="Unassembled WGS sequence"/>
</dbReference>
<dbReference type="CDD" id="cd06259">
    <property type="entry name" value="YdcF-like"/>
    <property type="match status" value="1"/>
</dbReference>
<accession>A0ABQ4NKY1</accession>
<evidence type="ECO:0000313" key="3">
    <source>
        <dbReference type="Proteomes" id="UP000786693"/>
    </source>
</evidence>
<dbReference type="InterPro" id="IPR003848">
    <property type="entry name" value="DUF218"/>
</dbReference>
<name>A0ABQ4NKY1_9RHOB</name>
<reference evidence="2 3" key="1">
    <citation type="submission" date="2021-05" db="EMBL/GenBank/DDBJ databases">
        <title>Bacteria Genome sequencing.</title>
        <authorList>
            <person name="Takabe Y."/>
            <person name="Nakajima Y."/>
            <person name="Suzuki S."/>
            <person name="Shiozaki T."/>
        </authorList>
    </citation>
    <scope>NUCLEOTIDE SEQUENCE [LARGE SCALE GENOMIC DNA]</scope>
    <source>
        <strain evidence="2 3">AI_62</strain>
    </source>
</reference>
<dbReference type="Pfam" id="PF02698">
    <property type="entry name" value="DUF218"/>
    <property type="match status" value="1"/>
</dbReference>
<dbReference type="InterPro" id="IPR051599">
    <property type="entry name" value="Cell_Envelope_Assoc"/>
</dbReference>